<evidence type="ECO:0000313" key="1">
    <source>
        <dbReference type="EMBL" id="OGM92597.1"/>
    </source>
</evidence>
<organism evidence="1 2">
    <name type="scientific">Candidatus Wolfebacteria bacterium RIFOXYB1_FULL_54_12</name>
    <dbReference type="NCBI Taxonomy" id="1802559"/>
    <lineage>
        <taxon>Bacteria</taxon>
        <taxon>Candidatus Wolfeibacteriota</taxon>
    </lineage>
</organism>
<comment type="caution">
    <text evidence="1">The sequence shown here is derived from an EMBL/GenBank/DDBJ whole genome shotgun (WGS) entry which is preliminary data.</text>
</comment>
<accession>A0A1F8DVF4</accession>
<evidence type="ECO:0000313" key="2">
    <source>
        <dbReference type="Proteomes" id="UP000176422"/>
    </source>
</evidence>
<protein>
    <submittedName>
        <fullName evidence="1">Uncharacterized protein</fullName>
    </submittedName>
</protein>
<proteinExistence type="predicted"/>
<name>A0A1F8DVF4_9BACT</name>
<dbReference type="Proteomes" id="UP000176422">
    <property type="component" value="Unassembled WGS sequence"/>
</dbReference>
<reference evidence="1 2" key="1">
    <citation type="journal article" date="2016" name="Nat. Commun.">
        <title>Thousands of microbial genomes shed light on interconnected biogeochemical processes in an aquifer system.</title>
        <authorList>
            <person name="Anantharaman K."/>
            <person name="Brown C.T."/>
            <person name="Hug L.A."/>
            <person name="Sharon I."/>
            <person name="Castelle C.J."/>
            <person name="Probst A.J."/>
            <person name="Thomas B.C."/>
            <person name="Singh A."/>
            <person name="Wilkins M.J."/>
            <person name="Karaoz U."/>
            <person name="Brodie E.L."/>
            <person name="Williams K.H."/>
            <person name="Hubbard S.S."/>
            <person name="Banfield J.F."/>
        </authorList>
    </citation>
    <scope>NUCLEOTIDE SEQUENCE [LARGE SCALE GENOMIC DNA]</scope>
</reference>
<gene>
    <name evidence="1" type="ORF">A2372_04100</name>
</gene>
<dbReference type="EMBL" id="MGIT01000004">
    <property type="protein sequence ID" value="OGM92597.1"/>
    <property type="molecule type" value="Genomic_DNA"/>
</dbReference>
<dbReference type="AlphaFoldDB" id="A0A1F8DVF4"/>
<sequence length="119" mass="12910">MDGLKRKKVYINTEDGPIKNTLGVLIACALGRVVEDMASADEVLCTNVNEALDLLLAGKRVILFAIGVGEGNNIEKSAEALSKNERFKGLLSVFTISFVREDGEEMRRFTNHIAGKGLA</sequence>